<dbReference type="AlphaFoldDB" id="A0A101ILI3"/>
<dbReference type="Pfam" id="PF18065">
    <property type="entry name" value="PatG_C"/>
    <property type="match status" value="1"/>
</dbReference>
<name>A0A101ILI3_9EURY</name>
<gene>
    <name evidence="2" type="ORF">XE07_0269</name>
</gene>
<dbReference type="InterPro" id="IPR040636">
    <property type="entry name" value="PatG_C"/>
</dbReference>
<accession>A0A101ILI3</accession>
<dbReference type="Proteomes" id="UP000053961">
    <property type="component" value="Unassembled WGS sequence"/>
</dbReference>
<evidence type="ECO:0000259" key="1">
    <source>
        <dbReference type="Pfam" id="PF18065"/>
    </source>
</evidence>
<proteinExistence type="predicted"/>
<sequence length="176" mass="19815">MEAIRPVPKPMDVDVIIGEKGPLPPAEMCGGLQVPMVAFDHAFSFDRDSMIKSIPRPESIPEKDDPKFRSAAGELFDRIMQVADNMGATDEHWALNYLAVRYPAIYAKAAEEFGRNFSLTGVVARPSRLSGARKVVSAIFSYTHRETDVTEKYFVRVDTTEVFPFMVTKMAPYYDR</sequence>
<evidence type="ECO:0000313" key="2">
    <source>
        <dbReference type="EMBL" id="KUK97439.1"/>
    </source>
</evidence>
<protein>
    <recommendedName>
        <fullName evidence="1">PatG C-terminal domain-containing protein</fullName>
    </recommendedName>
</protein>
<reference evidence="3" key="1">
    <citation type="journal article" date="2015" name="MBio">
        <title>Genome-Resolved Metagenomic Analysis Reveals Roles for Candidate Phyla and Other Microbial Community Members in Biogeochemical Transformations in Oil Reservoirs.</title>
        <authorList>
            <person name="Hu P."/>
            <person name="Tom L."/>
            <person name="Singh A."/>
            <person name="Thomas B.C."/>
            <person name="Baker B.J."/>
            <person name="Piceno Y.M."/>
            <person name="Andersen G.L."/>
            <person name="Banfield J.F."/>
        </authorList>
    </citation>
    <scope>NUCLEOTIDE SEQUENCE [LARGE SCALE GENOMIC DNA]</scope>
</reference>
<dbReference type="PATRIC" id="fig|301375.6.peg.1831"/>
<evidence type="ECO:0000313" key="3">
    <source>
        <dbReference type="Proteomes" id="UP000053961"/>
    </source>
</evidence>
<organism evidence="2 3">
    <name type="scientific">Methanothrix harundinacea</name>
    <dbReference type="NCBI Taxonomy" id="301375"/>
    <lineage>
        <taxon>Archaea</taxon>
        <taxon>Methanobacteriati</taxon>
        <taxon>Methanobacteriota</taxon>
        <taxon>Stenosarchaea group</taxon>
        <taxon>Methanomicrobia</taxon>
        <taxon>Methanotrichales</taxon>
        <taxon>Methanotrichaceae</taxon>
        <taxon>Methanothrix</taxon>
    </lineage>
</organism>
<dbReference type="EMBL" id="LGHB01000002">
    <property type="protein sequence ID" value="KUK97439.1"/>
    <property type="molecule type" value="Genomic_DNA"/>
</dbReference>
<comment type="caution">
    <text evidence="2">The sequence shown here is derived from an EMBL/GenBank/DDBJ whole genome shotgun (WGS) entry which is preliminary data.</text>
</comment>
<feature type="domain" description="PatG C-terminal" evidence="1">
    <location>
        <begin position="63"/>
        <end position="173"/>
    </location>
</feature>